<evidence type="ECO:0000256" key="2">
    <source>
        <dbReference type="ARBA" id="ARBA00004922"/>
    </source>
</evidence>
<comment type="pathway">
    <text evidence="2">Protein modification; protein glycosylation.</text>
</comment>
<dbReference type="EMBL" id="CAJPVJ010023993">
    <property type="protein sequence ID" value="CAG2178664.1"/>
    <property type="molecule type" value="Genomic_DNA"/>
</dbReference>
<gene>
    <name evidence="10" type="ORF">ONB1V03_LOCUS18089</name>
</gene>
<organism evidence="10">
    <name type="scientific">Oppiella nova</name>
    <dbReference type="NCBI Taxonomy" id="334625"/>
    <lineage>
        <taxon>Eukaryota</taxon>
        <taxon>Metazoa</taxon>
        <taxon>Ecdysozoa</taxon>
        <taxon>Arthropoda</taxon>
        <taxon>Chelicerata</taxon>
        <taxon>Arachnida</taxon>
        <taxon>Acari</taxon>
        <taxon>Acariformes</taxon>
        <taxon>Sarcoptiformes</taxon>
        <taxon>Oribatida</taxon>
        <taxon>Brachypylina</taxon>
        <taxon>Oppioidea</taxon>
        <taxon>Oppiidae</taxon>
        <taxon>Oppiella</taxon>
    </lineage>
</organism>
<evidence type="ECO:0000256" key="5">
    <source>
        <dbReference type="ARBA" id="ARBA00022824"/>
    </source>
</evidence>
<dbReference type="AlphaFoldDB" id="A0A7R9MJQ4"/>
<feature type="non-terminal residue" evidence="10">
    <location>
        <position position="1"/>
    </location>
</feature>
<comment type="subcellular location">
    <subcellularLocation>
        <location evidence="1 9">Endoplasmic reticulum membrane</location>
        <topology evidence="1 9">Multi-pass membrane protein</topology>
    </subcellularLocation>
</comment>
<feature type="transmembrane region" description="Helical" evidence="9">
    <location>
        <begin position="15"/>
        <end position="35"/>
    </location>
</feature>
<dbReference type="GO" id="GO:0034203">
    <property type="term" value="P:glycolipid translocation"/>
    <property type="evidence" value="ECO:0007669"/>
    <property type="project" value="TreeGrafter"/>
</dbReference>
<comment type="function">
    <text evidence="8 9">Intramembrane glycolipid transporter that operates in the biosynthetic pathway of dolichol-linked oligosaccharides, the glycan precursors employed in protein asparagine (N)-glycosylation. The sequential addition of sugars to dolichol pyrophosphate produces dolichol-linked oligosaccharides containing fourteen sugars, including two GlcNAcs, nine mannoses and three glucoses. Once assembled, the oligosaccharide is transferred from the lipid to nascent proteins by oligosaccharyltransferases. The assembly of dolichol-linked oligosaccharides begins on the cytosolic side of the endoplasmic reticulum membrane and finishes in its lumen. RFT1 could mediate the translocation of the cytosolically oriented intermediate DolPP-GlcNAc2Man5, produced by ALG11, into the ER lumen where dolichol-linked oligosaccharides assembly continues. However, the intramembrane lipid transporter activity could not be confirmed in vitro.</text>
</comment>
<feature type="transmembrane region" description="Helical" evidence="9">
    <location>
        <begin position="47"/>
        <end position="66"/>
    </location>
</feature>
<evidence type="ECO:0000256" key="9">
    <source>
        <dbReference type="RuleBase" id="RU365067"/>
    </source>
</evidence>
<evidence type="ECO:0000313" key="11">
    <source>
        <dbReference type="Proteomes" id="UP000728032"/>
    </source>
</evidence>
<feature type="transmembrane region" description="Helical" evidence="9">
    <location>
        <begin position="332"/>
        <end position="351"/>
    </location>
</feature>
<sequence length="355" mass="40202">TLERPDPQLCPDYRTGIVCIFSSVVIELLAEPLYVWAQTQGFIKLKVMADGLFLMTRTLLMVALVSRWPQKAILVFSGAQVCASLSYLCLYYVYFIYVQKRRFSDFMPKMSDKNQPYIDRSLIIITISFLKNTTLKQFLTEGERFVMTFLRVLTFAEQGVYDVVNNIGSLPARMILQPIEESGFVLFTQKMDRQKAPADQTPSDLAESALILRNFIKIMSLLGLIILIFGVNYSELALLIYGGRPLSAGDNGLATAMNSRQLDAFNKNMIYISVVFLMSSYLLTKWWGSQGFIMANCLNMGSRIAISVRFIKSYYGSTKVVEPLNGSIPHQFVLWTFVSTFGILFTIKPYLCCAD</sequence>
<accession>A0A7R9MJQ4</accession>
<dbReference type="GO" id="GO:0006488">
    <property type="term" value="P:dolichol-linked oligosaccharide biosynthetic process"/>
    <property type="evidence" value="ECO:0007669"/>
    <property type="project" value="InterPro"/>
</dbReference>
<dbReference type="PANTHER" id="PTHR13117">
    <property type="entry name" value="ENDOPLASMIC RETICULUM MULTISPAN TRANSMEMBRANE PROTEIN-RELATED"/>
    <property type="match status" value="1"/>
</dbReference>
<keyword evidence="5" id="KW-0256">Endoplasmic reticulum</keyword>
<evidence type="ECO:0000256" key="6">
    <source>
        <dbReference type="ARBA" id="ARBA00022989"/>
    </source>
</evidence>
<evidence type="ECO:0000313" key="10">
    <source>
        <dbReference type="EMBL" id="CAD7661528.1"/>
    </source>
</evidence>
<evidence type="ECO:0000256" key="3">
    <source>
        <dbReference type="ARBA" id="ARBA00010288"/>
    </source>
</evidence>
<keyword evidence="11" id="KW-1185">Reference proteome</keyword>
<protein>
    <recommendedName>
        <fullName evidence="9">Protein RFT1 homolog</fullName>
    </recommendedName>
</protein>
<evidence type="ECO:0000256" key="4">
    <source>
        <dbReference type="ARBA" id="ARBA00022692"/>
    </source>
</evidence>
<keyword evidence="4 9" id="KW-0812">Transmembrane</keyword>
<comment type="caution">
    <text evidence="9">Lacks conserved residue(s) required for the propagation of feature annotation.</text>
</comment>
<proteinExistence type="inferred from homology"/>
<feature type="transmembrane region" description="Helical" evidence="9">
    <location>
        <begin position="221"/>
        <end position="241"/>
    </location>
</feature>
<evidence type="ECO:0000256" key="7">
    <source>
        <dbReference type="ARBA" id="ARBA00023136"/>
    </source>
</evidence>
<dbReference type="PANTHER" id="PTHR13117:SF5">
    <property type="entry name" value="PROTEIN RFT1 HOMOLOG"/>
    <property type="match status" value="1"/>
</dbReference>
<dbReference type="EMBL" id="OC938818">
    <property type="protein sequence ID" value="CAD7661528.1"/>
    <property type="molecule type" value="Genomic_DNA"/>
</dbReference>
<evidence type="ECO:0000256" key="8">
    <source>
        <dbReference type="ARBA" id="ARBA00045912"/>
    </source>
</evidence>
<dbReference type="Proteomes" id="UP000728032">
    <property type="component" value="Unassembled WGS sequence"/>
</dbReference>
<evidence type="ECO:0000256" key="1">
    <source>
        <dbReference type="ARBA" id="ARBA00004477"/>
    </source>
</evidence>
<name>A0A7R9MJQ4_9ACAR</name>
<feature type="non-terminal residue" evidence="10">
    <location>
        <position position="355"/>
    </location>
</feature>
<feature type="transmembrane region" description="Helical" evidence="9">
    <location>
        <begin position="72"/>
        <end position="97"/>
    </location>
</feature>
<dbReference type="InterPro" id="IPR007594">
    <property type="entry name" value="RFT1"/>
</dbReference>
<dbReference type="Pfam" id="PF04506">
    <property type="entry name" value="Rft-1"/>
    <property type="match status" value="2"/>
</dbReference>
<dbReference type="OrthoDB" id="9979195at2759"/>
<reference evidence="10" key="1">
    <citation type="submission" date="2020-11" db="EMBL/GenBank/DDBJ databases">
        <authorList>
            <person name="Tran Van P."/>
        </authorList>
    </citation>
    <scope>NUCLEOTIDE SEQUENCE</scope>
</reference>
<keyword evidence="6 9" id="KW-1133">Transmembrane helix</keyword>
<comment type="similarity">
    <text evidence="3 9">Belongs to the RFT1 family.</text>
</comment>
<keyword evidence="7 9" id="KW-0472">Membrane</keyword>
<dbReference type="GO" id="GO:0005789">
    <property type="term" value="C:endoplasmic reticulum membrane"/>
    <property type="evidence" value="ECO:0007669"/>
    <property type="project" value="UniProtKB-SubCell"/>
</dbReference>